<evidence type="ECO:0000256" key="2">
    <source>
        <dbReference type="ARBA" id="ARBA00048615"/>
    </source>
</evidence>
<proteinExistence type="predicted"/>
<evidence type="ECO:0000256" key="1">
    <source>
        <dbReference type="ARBA" id="ARBA00023002"/>
    </source>
</evidence>
<gene>
    <name evidence="5" type="ORF">GCM10025883_02050</name>
</gene>
<sequence>MVRRVVTDLAREVDPDLLEWIERTCTFVTTMVDRITPRTTEEDRRDAADQTGVDDPALVVTEPFVEWVLAGEFAAGRPAWDAAGARIVDDVRPFETRKLWLLNGSHSLMAFAATILGHETVADAIGDPVVRGWVEEWWDLAARHLDLPEEDIDSYRRALIERYENPRIRHLLAQIASDGSQKLAIRIVPALEAERAQGGSATGACRAVAAWTLHLRGLGAPVNDPGADELRRAVEGDLSSAVGAVLRHLRVEDDEVHAEVLRLAEDLSRQE</sequence>
<dbReference type="InterPro" id="IPR036291">
    <property type="entry name" value="NAD(P)-bd_dom_sf"/>
</dbReference>
<dbReference type="Pfam" id="PF08125">
    <property type="entry name" value="Mannitol_dh_C"/>
    <property type="match status" value="1"/>
</dbReference>
<protein>
    <recommendedName>
        <fullName evidence="7">Mannitol dehydrogenase C-terminal domain-containing protein</fullName>
    </recommendedName>
</protein>
<dbReference type="PANTHER" id="PTHR43362:SF1">
    <property type="entry name" value="MANNITOL DEHYDROGENASE 2-RELATED"/>
    <property type="match status" value="1"/>
</dbReference>
<dbReference type="InterPro" id="IPR013328">
    <property type="entry name" value="6PGD_dom2"/>
</dbReference>
<feature type="domain" description="Mannitol dehydrogenase C-terminal" evidence="4">
    <location>
        <begin position="90"/>
        <end position="234"/>
    </location>
</feature>
<evidence type="ECO:0000259" key="3">
    <source>
        <dbReference type="Pfam" id="PF01232"/>
    </source>
</evidence>
<dbReference type="Gene3D" id="3.40.50.720">
    <property type="entry name" value="NAD(P)-binding Rossmann-like Domain"/>
    <property type="match status" value="1"/>
</dbReference>
<dbReference type="Proteomes" id="UP001157126">
    <property type="component" value="Unassembled WGS sequence"/>
</dbReference>
<dbReference type="Gene3D" id="1.10.1040.10">
    <property type="entry name" value="N-(1-d-carboxylethyl)-l-norvaline Dehydrogenase, domain 2"/>
    <property type="match status" value="1"/>
</dbReference>
<dbReference type="PANTHER" id="PTHR43362">
    <property type="entry name" value="MANNITOL DEHYDROGENASE DSF1-RELATED"/>
    <property type="match status" value="1"/>
</dbReference>
<keyword evidence="6" id="KW-1185">Reference proteome</keyword>
<dbReference type="PRINTS" id="PR00084">
    <property type="entry name" value="MTLDHDRGNASE"/>
</dbReference>
<accession>A0ABQ6ILC7</accession>
<dbReference type="Pfam" id="PF01232">
    <property type="entry name" value="Mannitol_dh"/>
    <property type="match status" value="1"/>
</dbReference>
<dbReference type="EMBL" id="BSUO01000001">
    <property type="protein sequence ID" value="GMA38160.1"/>
    <property type="molecule type" value="Genomic_DNA"/>
</dbReference>
<comment type="caution">
    <text evidence="5">The sequence shown here is derived from an EMBL/GenBank/DDBJ whole genome shotgun (WGS) entry which is preliminary data.</text>
</comment>
<dbReference type="InterPro" id="IPR008927">
    <property type="entry name" value="6-PGluconate_DH-like_C_sf"/>
</dbReference>
<organism evidence="5 6">
    <name type="scientific">Mobilicoccus caccae</name>
    <dbReference type="NCBI Taxonomy" id="1859295"/>
    <lineage>
        <taxon>Bacteria</taxon>
        <taxon>Bacillati</taxon>
        <taxon>Actinomycetota</taxon>
        <taxon>Actinomycetes</taxon>
        <taxon>Micrococcales</taxon>
        <taxon>Dermatophilaceae</taxon>
        <taxon>Mobilicoccus</taxon>
    </lineage>
</organism>
<keyword evidence="1" id="KW-0560">Oxidoreductase</keyword>
<dbReference type="InterPro" id="IPR050988">
    <property type="entry name" value="Mannitol_DH/Oxidoreductase"/>
</dbReference>
<comment type="catalytic activity">
    <reaction evidence="2">
        <text>D-mannitol 1-phosphate + NAD(+) = beta-D-fructose 6-phosphate + NADH + H(+)</text>
        <dbReference type="Rhea" id="RHEA:19661"/>
        <dbReference type="ChEBI" id="CHEBI:15378"/>
        <dbReference type="ChEBI" id="CHEBI:57540"/>
        <dbReference type="ChEBI" id="CHEBI:57634"/>
        <dbReference type="ChEBI" id="CHEBI:57945"/>
        <dbReference type="ChEBI" id="CHEBI:61381"/>
        <dbReference type="EC" id="1.1.1.17"/>
    </reaction>
</comment>
<dbReference type="InterPro" id="IPR013131">
    <property type="entry name" value="Mannitol_DH_N"/>
</dbReference>
<dbReference type="InterPro" id="IPR000669">
    <property type="entry name" value="Mannitol_DH"/>
</dbReference>
<name>A0ABQ6ILC7_9MICO</name>
<evidence type="ECO:0000259" key="4">
    <source>
        <dbReference type="Pfam" id="PF08125"/>
    </source>
</evidence>
<dbReference type="InterPro" id="IPR013118">
    <property type="entry name" value="Mannitol_DH_C"/>
</dbReference>
<reference evidence="6" key="1">
    <citation type="journal article" date="2019" name="Int. J. Syst. Evol. Microbiol.">
        <title>The Global Catalogue of Microorganisms (GCM) 10K type strain sequencing project: providing services to taxonomists for standard genome sequencing and annotation.</title>
        <authorList>
            <consortium name="The Broad Institute Genomics Platform"/>
            <consortium name="The Broad Institute Genome Sequencing Center for Infectious Disease"/>
            <person name="Wu L."/>
            <person name="Ma J."/>
        </authorList>
    </citation>
    <scope>NUCLEOTIDE SEQUENCE [LARGE SCALE GENOMIC DNA]</scope>
    <source>
        <strain evidence="6">NBRC 113072</strain>
    </source>
</reference>
<dbReference type="SUPFAM" id="SSF51735">
    <property type="entry name" value="NAD(P)-binding Rossmann-fold domains"/>
    <property type="match status" value="1"/>
</dbReference>
<evidence type="ECO:0000313" key="6">
    <source>
        <dbReference type="Proteomes" id="UP001157126"/>
    </source>
</evidence>
<dbReference type="SUPFAM" id="SSF48179">
    <property type="entry name" value="6-phosphogluconate dehydrogenase C-terminal domain-like"/>
    <property type="match status" value="1"/>
</dbReference>
<feature type="domain" description="Mannitol dehydrogenase N-terminal" evidence="3">
    <location>
        <begin position="5"/>
        <end position="81"/>
    </location>
</feature>
<evidence type="ECO:0008006" key="7">
    <source>
        <dbReference type="Google" id="ProtNLM"/>
    </source>
</evidence>
<evidence type="ECO:0000313" key="5">
    <source>
        <dbReference type="EMBL" id="GMA38160.1"/>
    </source>
</evidence>